<dbReference type="Proteomes" id="UP000028481">
    <property type="component" value="Chromosome"/>
</dbReference>
<evidence type="ECO:0000313" key="1">
    <source>
        <dbReference type="EMBL" id="AIH03398.1"/>
    </source>
</evidence>
<accession>A0A075WSL3</accession>
<sequence>MRFNWIGSLPEDPKEFLSVVKQQLKLPLEEAFKLFYLTLRIKASSDSPVYKFLERTPTGIKFDEIGKREYLLTLSVYALREIISQHIDLKLVKNLYLLLSKELPSEFLKDVSPKHSIVVSQDILLELLTTAGKTELPAFLKAKHIIFNLRIDGNSEDLLKITPYLTNFFFVFEPKPKEFCLYTSFSISEFVLFSIKTEKFKSIQPEVEKTLEKFKALFPECFGEL</sequence>
<organism evidence="1 2">
    <name type="scientific">Thermodesulfobacterium commune DSM 2178</name>
    <dbReference type="NCBI Taxonomy" id="289377"/>
    <lineage>
        <taxon>Bacteria</taxon>
        <taxon>Pseudomonadati</taxon>
        <taxon>Thermodesulfobacteriota</taxon>
        <taxon>Thermodesulfobacteria</taxon>
        <taxon>Thermodesulfobacteriales</taxon>
        <taxon>Thermodesulfobacteriaceae</taxon>
        <taxon>Thermodesulfobacterium</taxon>
    </lineage>
</organism>
<keyword evidence="2" id="KW-1185">Reference proteome</keyword>
<dbReference type="EMBL" id="CP008796">
    <property type="protein sequence ID" value="AIH03398.1"/>
    <property type="molecule type" value="Genomic_DNA"/>
</dbReference>
<protein>
    <submittedName>
        <fullName evidence="1">Uncharacterized protein</fullName>
    </submittedName>
</protein>
<proteinExistence type="predicted"/>
<dbReference type="HOGENOM" id="CLU_1244848_0_0_0"/>
<dbReference type="RefSeq" id="WP_038063029.1">
    <property type="nucleotide sequence ID" value="NZ_CP008796.1"/>
</dbReference>
<dbReference type="KEGG" id="tcm:HL41_00305"/>
<dbReference type="PaxDb" id="289377-HL41_00305"/>
<dbReference type="eggNOG" id="COG1351">
    <property type="taxonomic scope" value="Bacteria"/>
</dbReference>
<dbReference type="OrthoDB" id="9789538at2"/>
<dbReference type="STRING" id="289377.HL41_00305"/>
<name>A0A075WSL3_9BACT</name>
<gene>
    <name evidence="1" type="ORF">HL41_00305</name>
</gene>
<reference evidence="1 2" key="1">
    <citation type="journal article" date="2015" name="Genome Announc.">
        <title>Genome Sequence of a Sulfate-Reducing Thermophilic Bacterium, Thermodesulfobacterium commune DSM 2178T (Phylum Thermodesulfobacteria).</title>
        <authorList>
            <person name="Bhatnagar S."/>
            <person name="Badger J.H."/>
            <person name="Madupu R."/>
            <person name="Khouri H.M."/>
            <person name="O'Connor E.M."/>
            <person name="Robb F.T."/>
            <person name="Ward N.L."/>
            <person name="Eisen J.A."/>
        </authorList>
    </citation>
    <scope>NUCLEOTIDE SEQUENCE [LARGE SCALE GENOMIC DNA]</scope>
    <source>
        <strain evidence="1 2">DSM 2178</strain>
    </source>
</reference>
<dbReference type="AlphaFoldDB" id="A0A075WSL3"/>
<evidence type="ECO:0000313" key="2">
    <source>
        <dbReference type="Proteomes" id="UP000028481"/>
    </source>
</evidence>